<reference evidence="1" key="1">
    <citation type="submission" date="2022-08" db="EMBL/GenBank/DDBJ databases">
        <authorList>
            <person name="Kallberg Y."/>
            <person name="Tangrot J."/>
            <person name="Rosling A."/>
        </authorList>
    </citation>
    <scope>NUCLEOTIDE SEQUENCE</scope>
    <source>
        <strain evidence="1">Wild A</strain>
    </source>
</reference>
<dbReference type="Proteomes" id="UP001153678">
    <property type="component" value="Unassembled WGS sequence"/>
</dbReference>
<keyword evidence="2" id="KW-1185">Reference proteome</keyword>
<protein>
    <submittedName>
        <fullName evidence="1">8248_t:CDS:1</fullName>
    </submittedName>
</protein>
<sequence>MSELGIAQVQNQESQRFMARSTARIRIEQQQKAIKEAGANDKENENCRKKFERSPDIIVLPESSMAQKLRKRRDYKKYFLYLDIDAERIRNEHLERNTFIPLENMPKDDQLERQFKARIKQDRILSYNSFEIHKLFT</sequence>
<name>A0A9W4SGH9_9GLOM</name>
<proteinExistence type="predicted"/>
<dbReference type="OrthoDB" id="10330873at2759"/>
<accession>A0A9W4SGH9</accession>
<gene>
    <name evidence="1" type="ORF">FWILDA_LOCUS3466</name>
</gene>
<comment type="caution">
    <text evidence="1">The sequence shown here is derived from an EMBL/GenBank/DDBJ whole genome shotgun (WGS) entry which is preliminary data.</text>
</comment>
<evidence type="ECO:0000313" key="1">
    <source>
        <dbReference type="EMBL" id="CAI2168209.1"/>
    </source>
</evidence>
<evidence type="ECO:0000313" key="2">
    <source>
        <dbReference type="Proteomes" id="UP001153678"/>
    </source>
</evidence>
<dbReference type="EMBL" id="CAMKVN010000463">
    <property type="protein sequence ID" value="CAI2168209.1"/>
    <property type="molecule type" value="Genomic_DNA"/>
</dbReference>
<organism evidence="1 2">
    <name type="scientific">Funneliformis geosporum</name>
    <dbReference type="NCBI Taxonomy" id="1117311"/>
    <lineage>
        <taxon>Eukaryota</taxon>
        <taxon>Fungi</taxon>
        <taxon>Fungi incertae sedis</taxon>
        <taxon>Mucoromycota</taxon>
        <taxon>Glomeromycotina</taxon>
        <taxon>Glomeromycetes</taxon>
        <taxon>Glomerales</taxon>
        <taxon>Glomeraceae</taxon>
        <taxon>Funneliformis</taxon>
    </lineage>
</organism>
<dbReference type="AlphaFoldDB" id="A0A9W4SGH9"/>